<keyword evidence="1" id="KW-1133">Transmembrane helix</keyword>
<keyword evidence="1" id="KW-0472">Membrane</keyword>
<dbReference type="eggNOG" id="COG3595">
    <property type="taxonomic scope" value="Bacteria"/>
</dbReference>
<dbReference type="InterPro" id="IPR025164">
    <property type="entry name" value="Toastrack_DUF4097"/>
</dbReference>
<dbReference type="HOGENOM" id="CLU_076844_0_0_11"/>
<feature type="domain" description="DUF4097" evidence="2">
    <location>
        <begin position="122"/>
        <end position="252"/>
    </location>
</feature>
<proteinExistence type="predicted"/>
<evidence type="ECO:0000313" key="4">
    <source>
        <dbReference type="Proteomes" id="UP000028492"/>
    </source>
</evidence>
<dbReference type="AlphaFoldDB" id="A0A075V964"/>
<feature type="transmembrane region" description="Helical" evidence="1">
    <location>
        <begin position="5"/>
        <end position="26"/>
    </location>
</feature>
<evidence type="ECO:0000256" key="1">
    <source>
        <dbReference type="SAM" id="Phobius"/>
    </source>
</evidence>
<organism evidence="3 4">
    <name type="scientific">Amycolatopsis japonica</name>
    <dbReference type="NCBI Taxonomy" id="208439"/>
    <lineage>
        <taxon>Bacteria</taxon>
        <taxon>Bacillati</taxon>
        <taxon>Actinomycetota</taxon>
        <taxon>Actinomycetes</taxon>
        <taxon>Pseudonocardiales</taxon>
        <taxon>Pseudonocardiaceae</taxon>
        <taxon>Amycolatopsis</taxon>
        <taxon>Amycolatopsis japonica group</taxon>
    </lineage>
</organism>
<evidence type="ECO:0000313" key="3">
    <source>
        <dbReference type="EMBL" id="AIG81019.1"/>
    </source>
</evidence>
<gene>
    <name evidence="3" type="ORF">AJAP_41215</name>
</gene>
<dbReference type="STRING" id="208439.AJAP_41215"/>
<dbReference type="KEGG" id="aja:AJAP_41215"/>
<evidence type="ECO:0000259" key="2">
    <source>
        <dbReference type="Pfam" id="PF13349"/>
    </source>
</evidence>
<keyword evidence="1" id="KW-0812">Transmembrane</keyword>
<sequence length="255" mass="26178">MARPLLAIGGIALIGVGVLTGLGWWWPSDAEATAEVAQPIRSVRIDNEEGRVKVHAGEGPVRIHQQFEYRGSKPGDAFRVDGDTLILADCGSSCEVAYDVVVPAGIPVSGKLDSGALDIAGASTVDVTVDSGRVEVRDVPGTVKVRSEAGRVDLANIGQAVTVQAASGGIKGERLGGNVEARTDSGRIELELLKGADVTARTDSGSVEVTVPSGEYNVTGDTGSGHRDIGVNQSGSAQHKLDLNTDSGSVTVKAA</sequence>
<reference evidence="3 4" key="1">
    <citation type="journal article" date="2014" name="J. Biotechnol.">
        <title>Complete genome sequence of the actinobacterium Amycolatopsis japonica MG417-CF17(T) (=DSM 44213T) producing (S,S)-N,N'-ethylenediaminedisuccinic acid.</title>
        <authorList>
            <person name="Stegmann E."/>
            <person name="Albersmeier A."/>
            <person name="Spohn M."/>
            <person name="Gert H."/>
            <person name="Weber T."/>
            <person name="Wohlleben W."/>
            <person name="Kalinowski J."/>
            <person name="Ruckert C."/>
        </authorList>
    </citation>
    <scope>NUCLEOTIDE SEQUENCE [LARGE SCALE GENOMIC DNA]</scope>
    <source>
        <strain evidence="4">MG417-CF17 (DSM 44213)</strain>
    </source>
</reference>
<dbReference type="EMBL" id="CP008953">
    <property type="protein sequence ID" value="AIG81019.1"/>
    <property type="molecule type" value="Genomic_DNA"/>
</dbReference>
<dbReference type="Pfam" id="PF13349">
    <property type="entry name" value="DUF4097"/>
    <property type="match status" value="1"/>
</dbReference>
<dbReference type="RefSeq" id="WP_038521632.1">
    <property type="nucleotide sequence ID" value="NZ_CP008953.1"/>
</dbReference>
<dbReference type="Proteomes" id="UP000028492">
    <property type="component" value="Chromosome"/>
</dbReference>
<protein>
    <submittedName>
        <fullName evidence="3">Conserved putative membrane protein</fullName>
    </submittedName>
</protein>
<name>A0A075V964_9PSEU</name>
<keyword evidence="4" id="KW-1185">Reference proteome</keyword>
<accession>A0A075V964</accession>